<comment type="caution">
    <text evidence="1">The sequence shown here is derived from an EMBL/GenBank/DDBJ whole genome shotgun (WGS) entry which is preliminary data.</text>
</comment>
<proteinExistence type="predicted"/>
<sequence length="148" mass="16653">MAGAQAPARWQSEQQPVVLLVYVLEEDKELENEACAILGGSDSKKKYYFQGPSSKLYTCKVCVKTDGNLDALFLTDEYDTVLADENKGKVDQVADRTDPLTDTLNSMNRVQQVELTCEHYDLKTERKDHLKRFADKGTVVKRAHPAVL</sequence>
<name>A0A7J7ZJU5_PIPKU</name>
<protein>
    <submittedName>
        <fullName evidence="1">Uncharacterized protein</fullName>
    </submittedName>
</protein>
<dbReference type="GO" id="GO:0008270">
    <property type="term" value="F:zinc ion binding"/>
    <property type="evidence" value="ECO:0007669"/>
    <property type="project" value="InterPro"/>
</dbReference>
<dbReference type="EMBL" id="JACAGB010000003">
    <property type="protein sequence ID" value="KAF6374305.1"/>
    <property type="molecule type" value="Genomic_DNA"/>
</dbReference>
<evidence type="ECO:0000313" key="1">
    <source>
        <dbReference type="EMBL" id="KAF6374305.1"/>
    </source>
</evidence>
<dbReference type="InterPro" id="IPR040204">
    <property type="entry name" value="UBR7"/>
</dbReference>
<accession>A0A7J7ZJU5</accession>
<gene>
    <name evidence="1" type="ORF">mPipKuh1_009528</name>
</gene>
<keyword evidence="2" id="KW-1185">Reference proteome</keyword>
<dbReference type="PANTHER" id="PTHR13513:SF9">
    <property type="entry name" value="E3 UBIQUITIN-PROTEIN LIGASE UBR7-RELATED"/>
    <property type="match status" value="1"/>
</dbReference>
<dbReference type="AlphaFoldDB" id="A0A7J7ZJU5"/>
<organism evidence="1 2">
    <name type="scientific">Pipistrellus kuhlii</name>
    <name type="common">Kuhl's pipistrelle</name>
    <dbReference type="NCBI Taxonomy" id="59472"/>
    <lineage>
        <taxon>Eukaryota</taxon>
        <taxon>Metazoa</taxon>
        <taxon>Chordata</taxon>
        <taxon>Craniata</taxon>
        <taxon>Vertebrata</taxon>
        <taxon>Euteleostomi</taxon>
        <taxon>Mammalia</taxon>
        <taxon>Eutheria</taxon>
        <taxon>Laurasiatheria</taxon>
        <taxon>Chiroptera</taxon>
        <taxon>Yangochiroptera</taxon>
        <taxon>Vespertilionidae</taxon>
        <taxon>Pipistrellus</taxon>
    </lineage>
</organism>
<evidence type="ECO:0000313" key="2">
    <source>
        <dbReference type="Proteomes" id="UP000558488"/>
    </source>
</evidence>
<reference evidence="1 2" key="1">
    <citation type="journal article" date="2020" name="Nature">
        <title>Six reference-quality genomes reveal evolution of bat adaptations.</title>
        <authorList>
            <person name="Jebb D."/>
            <person name="Huang Z."/>
            <person name="Pippel M."/>
            <person name="Hughes G.M."/>
            <person name="Lavrichenko K."/>
            <person name="Devanna P."/>
            <person name="Winkler S."/>
            <person name="Jermiin L.S."/>
            <person name="Skirmuntt E.C."/>
            <person name="Katzourakis A."/>
            <person name="Burkitt-Gray L."/>
            <person name="Ray D.A."/>
            <person name="Sullivan K.A.M."/>
            <person name="Roscito J.G."/>
            <person name="Kirilenko B.M."/>
            <person name="Davalos L.M."/>
            <person name="Corthals A.P."/>
            <person name="Power M.L."/>
            <person name="Jones G."/>
            <person name="Ransome R.D."/>
            <person name="Dechmann D.K.N."/>
            <person name="Locatelli A.G."/>
            <person name="Puechmaille S.J."/>
            <person name="Fedrigo O."/>
            <person name="Jarvis E.D."/>
            <person name="Hiller M."/>
            <person name="Vernes S.C."/>
            <person name="Myers E.W."/>
            <person name="Teeling E.C."/>
        </authorList>
    </citation>
    <scope>NUCLEOTIDE SEQUENCE [LARGE SCALE GENOMIC DNA]</scope>
    <source>
        <strain evidence="1">MPipKuh1</strain>
        <tissue evidence="1">Flight muscle</tissue>
    </source>
</reference>
<dbReference type="GO" id="GO:0061630">
    <property type="term" value="F:ubiquitin protein ligase activity"/>
    <property type="evidence" value="ECO:0007669"/>
    <property type="project" value="InterPro"/>
</dbReference>
<dbReference type="PANTHER" id="PTHR13513">
    <property type="entry name" value="E3 UBIQUITIN-PROTEIN LIGASE UBR7"/>
    <property type="match status" value="1"/>
</dbReference>
<dbReference type="Proteomes" id="UP000558488">
    <property type="component" value="Unassembled WGS sequence"/>
</dbReference>
<dbReference type="GO" id="GO:0005737">
    <property type="term" value="C:cytoplasm"/>
    <property type="evidence" value="ECO:0007669"/>
    <property type="project" value="TreeGrafter"/>
</dbReference>